<evidence type="ECO:0000313" key="1">
    <source>
        <dbReference type="EMBL" id="MBW87853.1"/>
    </source>
</evidence>
<sequence length="18" mass="2091">MRHWNIKSNPAPKLVSVN</sequence>
<dbReference type="AlphaFoldDB" id="A0A2P2J325"/>
<name>A0A2P2J325_RHIMU</name>
<organism evidence="1">
    <name type="scientific">Rhizophora mucronata</name>
    <name type="common">Asiatic mangrove</name>
    <dbReference type="NCBI Taxonomy" id="61149"/>
    <lineage>
        <taxon>Eukaryota</taxon>
        <taxon>Viridiplantae</taxon>
        <taxon>Streptophyta</taxon>
        <taxon>Embryophyta</taxon>
        <taxon>Tracheophyta</taxon>
        <taxon>Spermatophyta</taxon>
        <taxon>Magnoliopsida</taxon>
        <taxon>eudicotyledons</taxon>
        <taxon>Gunneridae</taxon>
        <taxon>Pentapetalae</taxon>
        <taxon>rosids</taxon>
        <taxon>fabids</taxon>
        <taxon>Malpighiales</taxon>
        <taxon>Rhizophoraceae</taxon>
        <taxon>Rhizophora</taxon>
    </lineage>
</organism>
<dbReference type="EMBL" id="GGEC01007370">
    <property type="protein sequence ID" value="MBW87853.1"/>
    <property type="molecule type" value="Transcribed_RNA"/>
</dbReference>
<accession>A0A2P2J325</accession>
<reference evidence="1" key="1">
    <citation type="submission" date="2018-02" db="EMBL/GenBank/DDBJ databases">
        <title>Rhizophora mucronata_Transcriptome.</title>
        <authorList>
            <person name="Meera S.P."/>
            <person name="Sreeshan A."/>
            <person name="Augustine A."/>
        </authorList>
    </citation>
    <scope>NUCLEOTIDE SEQUENCE</scope>
    <source>
        <tissue evidence="1">Leaf</tissue>
    </source>
</reference>
<proteinExistence type="predicted"/>
<protein>
    <submittedName>
        <fullName evidence="1">Uncharacterized protein</fullName>
    </submittedName>
</protein>